<dbReference type="HOGENOM" id="CLU_2389113_0_0_1"/>
<sequence length="94" mass="10582">MAWEDREILGIQRVYLAPADLSLFVKEQAGKLAVMRICVDDLIVTSDDVYEIQPICENPSLRFEMEELGELNHFPGVGSRPVQKGSTFVPKEVC</sequence>
<name>W1P6N8_AMBTC</name>
<proteinExistence type="predicted"/>
<evidence type="ECO:0008006" key="3">
    <source>
        <dbReference type="Google" id="ProtNLM"/>
    </source>
</evidence>
<dbReference type="Proteomes" id="UP000017836">
    <property type="component" value="Unassembled WGS sequence"/>
</dbReference>
<accession>W1P6N8</accession>
<keyword evidence="2" id="KW-1185">Reference proteome</keyword>
<protein>
    <recommendedName>
        <fullName evidence="3">Reverse transcriptase Ty1/copia-type domain-containing protein</fullName>
    </recommendedName>
</protein>
<gene>
    <name evidence="1" type="ORF">AMTR_s00003p00185490</name>
</gene>
<evidence type="ECO:0000313" key="1">
    <source>
        <dbReference type="EMBL" id="ERN03241.1"/>
    </source>
</evidence>
<dbReference type="AlphaFoldDB" id="W1P6N8"/>
<evidence type="ECO:0000313" key="2">
    <source>
        <dbReference type="Proteomes" id="UP000017836"/>
    </source>
</evidence>
<dbReference type="Gramene" id="ERN03241">
    <property type="protein sequence ID" value="ERN03241"/>
    <property type="gene ID" value="AMTR_s00003p00185490"/>
</dbReference>
<reference evidence="2" key="1">
    <citation type="journal article" date="2013" name="Science">
        <title>The Amborella genome and the evolution of flowering plants.</title>
        <authorList>
            <consortium name="Amborella Genome Project"/>
        </authorList>
    </citation>
    <scope>NUCLEOTIDE SEQUENCE [LARGE SCALE GENOMIC DNA]</scope>
</reference>
<dbReference type="EMBL" id="KI394358">
    <property type="protein sequence ID" value="ERN03241.1"/>
    <property type="molecule type" value="Genomic_DNA"/>
</dbReference>
<organism evidence="1 2">
    <name type="scientific">Amborella trichopoda</name>
    <dbReference type="NCBI Taxonomy" id="13333"/>
    <lineage>
        <taxon>Eukaryota</taxon>
        <taxon>Viridiplantae</taxon>
        <taxon>Streptophyta</taxon>
        <taxon>Embryophyta</taxon>
        <taxon>Tracheophyta</taxon>
        <taxon>Spermatophyta</taxon>
        <taxon>Magnoliopsida</taxon>
        <taxon>Amborellales</taxon>
        <taxon>Amborellaceae</taxon>
        <taxon>Amborella</taxon>
    </lineage>
</organism>